<dbReference type="Proteomes" id="UP001519287">
    <property type="component" value="Unassembled WGS sequence"/>
</dbReference>
<evidence type="ECO:0000313" key="2">
    <source>
        <dbReference type="Proteomes" id="UP001519287"/>
    </source>
</evidence>
<gene>
    <name evidence="1" type="ORF">J2Z66_005834</name>
</gene>
<proteinExistence type="predicted"/>
<dbReference type="RefSeq" id="WP_209976054.1">
    <property type="nucleotide sequence ID" value="NZ_JAGGLB010000024.1"/>
</dbReference>
<dbReference type="EMBL" id="JAGGLB010000024">
    <property type="protein sequence ID" value="MBP1994198.1"/>
    <property type="molecule type" value="Genomic_DNA"/>
</dbReference>
<protein>
    <submittedName>
        <fullName evidence="1">Uncharacterized protein</fullName>
    </submittedName>
</protein>
<comment type="caution">
    <text evidence="1">The sequence shown here is derived from an EMBL/GenBank/DDBJ whole genome shotgun (WGS) entry which is preliminary data.</text>
</comment>
<name>A0ABS4J326_9BACL</name>
<evidence type="ECO:0000313" key="1">
    <source>
        <dbReference type="EMBL" id="MBP1994198.1"/>
    </source>
</evidence>
<keyword evidence="2" id="KW-1185">Reference proteome</keyword>
<sequence length="61" mass="6945">MSTMVWSSNLQHLTKQLKNIDLESTTAKRLMEALTLSEKKAVTSTFAKKNDEANIKNGYWV</sequence>
<reference evidence="1 2" key="1">
    <citation type="submission" date="2021-03" db="EMBL/GenBank/DDBJ databases">
        <title>Genomic Encyclopedia of Type Strains, Phase IV (KMG-IV): sequencing the most valuable type-strain genomes for metagenomic binning, comparative biology and taxonomic classification.</title>
        <authorList>
            <person name="Goeker M."/>
        </authorList>
    </citation>
    <scope>NUCLEOTIDE SEQUENCE [LARGE SCALE GENOMIC DNA]</scope>
    <source>
        <strain evidence="1 2">DSM 26048</strain>
    </source>
</reference>
<organism evidence="1 2">
    <name type="scientific">Paenibacillus eucommiae</name>
    <dbReference type="NCBI Taxonomy" id="1355755"/>
    <lineage>
        <taxon>Bacteria</taxon>
        <taxon>Bacillati</taxon>
        <taxon>Bacillota</taxon>
        <taxon>Bacilli</taxon>
        <taxon>Bacillales</taxon>
        <taxon>Paenibacillaceae</taxon>
        <taxon>Paenibacillus</taxon>
    </lineage>
</organism>
<accession>A0ABS4J326</accession>